<comment type="caution">
    <text evidence="1">The sequence shown here is derived from an EMBL/GenBank/DDBJ whole genome shotgun (WGS) entry which is preliminary data.</text>
</comment>
<evidence type="ECO:0000313" key="2">
    <source>
        <dbReference type="Proteomes" id="UP000765509"/>
    </source>
</evidence>
<protein>
    <submittedName>
        <fullName evidence="1">Uncharacterized protein</fullName>
    </submittedName>
</protein>
<dbReference type="EMBL" id="AVOT02011808">
    <property type="protein sequence ID" value="MBW0492903.1"/>
    <property type="molecule type" value="Genomic_DNA"/>
</dbReference>
<reference evidence="1" key="1">
    <citation type="submission" date="2021-03" db="EMBL/GenBank/DDBJ databases">
        <title>Draft genome sequence of rust myrtle Austropuccinia psidii MF-1, a brazilian biotype.</title>
        <authorList>
            <person name="Quecine M.C."/>
            <person name="Pachon D.M.R."/>
            <person name="Bonatelli M.L."/>
            <person name="Correr F.H."/>
            <person name="Franceschini L.M."/>
            <person name="Leite T.F."/>
            <person name="Margarido G.R.A."/>
            <person name="Almeida C.A."/>
            <person name="Ferrarezi J.A."/>
            <person name="Labate C.A."/>
        </authorList>
    </citation>
    <scope>NUCLEOTIDE SEQUENCE</scope>
    <source>
        <strain evidence="1">MF-1</strain>
    </source>
</reference>
<sequence>MMAGYGQINIEHQRGPIGHRRYAVANWPQLGSRLELPQHPWRRVNLCGCDSTPYLE</sequence>
<organism evidence="1 2">
    <name type="scientific">Austropuccinia psidii MF-1</name>
    <dbReference type="NCBI Taxonomy" id="1389203"/>
    <lineage>
        <taxon>Eukaryota</taxon>
        <taxon>Fungi</taxon>
        <taxon>Dikarya</taxon>
        <taxon>Basidiomycota</taxon>
        <taxon>Pucciniomycotina</taxon>
        <taxon>Pucciniomycetes</taxon>
        <taxon>Pucciniales</taxon>
        <taxon>Sphaerophragmiaceae</taxon>
        <taxon>Austropuccinia</taxon>
    </lineage>
</organism>
<evidence type="ECO:0000313" key="1">
    <source>
        <dbReference type="EMBL" id="MBW0492903.1"/>
    </source>
</evidence>
<accession>A0A9Q3CZU6</accession>
<feature type="non-terminal residue" evidence="1">
    <location>
        <position position="56"/>
    </location>
</feature>
<dbReference type="Proteomes" id="UP000765509">
    <property type="component" value="Unassembled WGS sequence"/>
</dbReference>
<gene>
    <name evidence="1" type="ORF">O181_032618</name>
</gene>
<dbReference type="AlphaFoldDB" id="A0A9Q3CZU6"/>
<proteinExistence type="predicted"/>
<keyword evidence="2" id="KW-1185">Reference proteome</keyword>
<name>A0A9Q3CZU6_9BASI</name>